<dbReference type="Pfam" id="PF12802">
    <property type="entry name" value="MarR_2"/>
    <property type="match status" value="1"/>
</dbReference>
<dbReference type="Gene3D" id="1.10.10.10">
    <property type="entry name" value="Winged helix-like DNA-binding domain superfamily/Winged helix DNA-binding domain"/>
    <property type="match status" value="1"/>
</dbReference>
<dbReference type="PANTHER" id="PTHR33164:SF43">
    <property type="entry name" value="HTH-TYPE TRANSCRIPTIONAL REPRESSOR YETL"/>
    <property type="match status" value="1"/>
</dbReference>
<feature type="domain" description="HTH marR-type" evidence="1">
    <location>
        <begin position="35"/>
        <end position="167"/>
    </location>
</feature>
<evidence type="ECO:0000259" key="1">
    <source>
        <dbReference type="PROSITE" id="PS50995"/>
    </source>
</evidence>
<evidence type="ECO:0000313" key="2">
    <source>
        <dbReference type="EMBL" id="NJP94476.1"/>
    </source>
</evidence>
<accession>A0ABX1BGN3</accession>
<dbReference type="PANTHER" id="PTHR33164">
    <property type="entry name" value="TRANSCRIPTIONAL REGULATOR, MARR FAMILY"/>
    <property type="match status" value="1"/>
</dbReference>
<organism evidence="2 3">
    <name type="scientific">Nonomuraea composti</name>
    <dbReference type="NCBI Taxonomy" id="2720023"/>
    <lineage>
        <taxon>Bacteria</taxon>
        <taxon>Bacillati</taxon>
        <taxon>Actinomycetota</taxon>
        <taxon>Actinomycetes</taxon>
        <taxon>Streptosporangiales</taxon>
        <taxon>Streptosporangiaceae</taxon>
        <taxon>Nonomuraea</taxon>
    </lineage>
</organism>
<evidence type="ECO:0000313" key="3">
    <source>
        <dbReference type="Proteomes" id="UP000696294"/>
    </source>
</evidence>
<dbReference type="InterPro" id="IPR036388">
    <property type="entry name" value="WH-like_DNA-bd_sf"/>
</dbReference>
<sequence>MFARLTIQEIVGCANGVGTVGRVEKPEDPIPQRLRVLPSRLINQVAMSANRLVDQALAETGSRRYHYALLAALEEFGPASQAALGRRTGIDRSDIVATVNELAEREFVERNPDPGDRRRNIITVTPAGVQWLKELDRLLSQAQDELLTPLSSAEREQLIALLTRIADRHSASH</sequence>
<dbReference type="InterPro" id="IPR036390">
    <property type="entry name" value="WH_DNA-bd_sf"/>
</dbReference>
<proteinExistence type="predicted"/>
<keyword evidence="3" id="KW-1185">Reference proteome</keyword>
<dbReference type="InterPro" id="IPR000835">
    <property type="entry name" value="HTH_MarR-typ"/>
</dbReference>
<dbReference type="Proteomes" id="UP000696294">
    <property type="component" value="Unassembled WGS sequence"/>
</dbReference>
<name>A0ABX1BGN3_9ACTN</name>
<dbReference type="InterPro" id="IPR039422">
    <property type="entry name" value="MarR/SlyA-like"/>
</dbReference>
<dbReference type="PRINTS" id="PR00598">
    <property type="entry name" value="HTHMARR"/>
</dbReference>
<protein>
    <submittedName>
        <fullName evidence="2">MarR family transcriptional regulator</fullName>
    </submittedName>
</protein>
<gene>
    <name evidence="2" type="ORF">HCN51_34400</name>
</gene>
<comment type="caution">
    <text evidence="2">The sequence shown here is derived from an EMBL/GenBank/DDBJ whole genome shotgun (WGS) entry which is preliminary data.</text>
</comment>
<reference evidence="2 3" key="1">
    <citation type="submission" date="2020-03" db="EMBL/GenBank/DDBJ databases">
        <title>WGS of actinomycetes isolated from Thailand.</title>
        <authorList>
            <person name="Thawai C."/>
        </authorList>
    </citation>
    <scope>NUCLEOTIDE SEQUENCE [LARGE SCALE GENOMIC DNA]</scope>
    <source>
        <strain evidence="2 3">FMUSA5-5</strain>
    </source>
</reference>
<dbReference type="SUPFAM" id="SSF46785">
    <property type="entry name" value="Winged helix' DNA-binding domain"/>
    <property type="match status" value="1"/>
</dbReference>
<dbReference type="EMBL" id="JAATEP010000029">
    <property type="protein sequence ID" value="NJP94476.1"/>
    <property type="molecule type" value="Genomic_DNA"/>
</dbReference>
<dbReference type="PROSITE" id="PS50995">
    <property type="entry name" value="HTH_MARR_2"/>
    <property type="match status" value="1"/>
</dbReference>
<dbReference type="SMART" id="SM00347">
    <property type="entry name" value="HTH_MARR"/>
    <property type="match status" value="1"/>
</dbReference>